<sequence length="67" mass="7422">MTFIEANEFVASVAAEHGVKLSNRKRREVAKQWINPATRVARKGKGGYADPTGDTAVRNVLALLRQR</sequence>
<keyword evidence="2" id="KW-1185">Reference proteome</keyword>
<protein>
    <submittedName>
        <fullName evidence="1">Uncharacterized protein</fullName>
    </submittedName>
</protein>
<proteinExistence type="predicted"/>
<dbReference type="EMBL" id="JAAXOO010000005">
    <property type="protein sequence ID" value="NKY35238.1"/>
    <property type="molecule type" value="Genomic_DNA"/>
</dbReference>
<evidence type="ECO:0000313" key="2">
    <source>
        <dbReference type="Proteomes" id="UP000565715"/>
    </source>
</evidence>
<name>A0A846XGI0_9NOCA</name>
<evidence type="ECO:0000313" key="1">
    <source>
        <dbReference type="EMBL" id="NKY35238.1"/>
    </source>
</evidence>
<dbReference type="RefSeq" id="WP_157112787.1">
    <property type="nucleotide sequence ID" value="NZ_JAAXOO010000005.1"/>
</dbReference>
<organism evidence="1 2">
    <name type="scientific">Nocardia speluncae</name>
    <dbReference type="NCBI Taxonomy" id="419477"/>
    <lineage>
        <taxon>Bacteria</taxon>
        <taxon>Bacillati</taxon>
        <taxon>Actinomycetota</taxon>
        <taxon>Actinomycetes</taxon>
        <taxon>Mycobacteriales</taxon>
        <taxon>Nocardiaceae</taxon>
        <taxon>Nocardia</taxon>
    </lineage>
</organism>
<dbReference type="AlphaFoldDB" id="A0A846XGI0"/>
<reference evidence="1 2" key="1">
    <citation type="submission" date="2020-04" db="EMBL/GenBank/DDBJ databases">
        <title>MicrobeNet Type strains.</title>
        <authorList>
            <person name="Nicholson A.C."/>
        </authorList>
    </citation>
    <scope>NUCLEOTIDE SEQUENCE [LARGE SCALE GENOMIC DNA]</scope>
    <source>
        <strain evidence="1 2">DSM 45078</strain>
    </source>
</reference>
<gene>
    <name evidence="1" type="ORF">HGA13_19500</name>
</gene>
<comment type="caution">
    <text evidence="1">The sequence shown here is derived from an EMBL/GenBank/DDBJ whole genome shotgun (WGS) entry which is preliminary data.</text>
</comment>
<accession>A0A846XGI0</accession>
<dbReference type="Proteomes" id="UP000565715">
    <property type="component" value="Unassembled WGS sequence"/>
</dbReference>